<dbReference type="EMBL" id="MBTF01000036">
    <property type="protein sequence ID" value="OOQ57366.1"/>
    <property type="molecule type" value="Genomic_DNA"/>
</dbReference>
<sequence>MQHLIYRTNTWYFNRRVPVKYREYDSRKLIRTSLNTDSKKTAAKLAYGENERLERYWESLLATGSKHSHDRYQQAIKRAEILGFDYQPANQLAAGQFSQLINRFLFLLTAELTQPRVEAVLGGVEKPEIKLDDALNKYFEISRDIILDKSANQVRKWRNPRKLAIKNLINCIGNKPVQELTRADMLKFRDWWIDRIESENLMPNTANKNFIQIGSIVTSVSKNYQLKLDVDHIFSDLLFDESYEPRPPFSTEHITNVLLNEENLSGMSEVSQCLLKVFAETGACFSEQSGILPEDIILNEEIPHIVITPRKKKRLKTKYRKRVIPLVGYALDVFRKHPLGFSHLDINPDSYSAAVNKYLVENKMLPTERHSVYSLRHSVQDRLLRLNAPDRVQAQIMGHKYTRPDYGVGATLEHKQEWMEKIQLVT</sequence>
<reference evidence="3 4" key="1">
    <citation type="submission" date="2016-07" db="EMBL/GenBank/DDBJ databases">
        <title>Genomic analysis of zinc-resistant bacterium Mucilaginibacter pedocola TBZ30.</title>
        <authorList>
            <person name="Huang J."/>
            <person name="Tang J."/>
        </authorList>
    </citation>
    <scope>NUCLEOTIDE SEQUENCE [LARGE SCALE GENOMIC DNA]</scope>
    <source>
        <strain evidence="3 4">TBZ30</strain>
    </source>
</reference>
<keyword evidence="1" id="KW-0233">DNA recombination</keyword>
<proteinExistence type="predicted"/>
<dbReference type="Gene3D" id="1.10.443.10">
    <property type="entry name" value="Intergrase catalytic core"/>
    <property type="match status" value="1"/>
</dbReference>
<dbReference type="SUPFAM" id="SSF56349">
    <property type="entry name" value="DNA breaking-rejoining enzymes"/>
    <property type="match status" value="1"/>
</dbReference>
<gene>
    <name evidence="3" type="ORF">BC343_14780</name>
</gene>
<dbReference type="GO" id="GO:0015074">
    <property type="term" value="P:DNA integration"/>
    <property type="evidence" value="ECO:0007669"/>
    <property type="project" value="InterPro"/>
</dbReference>
<dbReference type="GO" id="GO:0006310">
    <property type="term" value="P:DNA recombination"/>
    <property type="evidence" value="ECO:0007669"/>
    <property type="project" value="UniProtKB-KW"/>
</dbReference>
<dbReference type="AlphaFoldDB" id="A0A1S9P8S0"/>
<keyword evidence="4" id="KW-1185">Reference proteome</keyword>
<evidence type="ECO:0000313" key="3">
    <source>
        <dbReference type="EMBL" id="OOQ57366.1"/>
    </source>
</evidence>
<accession>A0A1S9P8S0</accession>
<comment type="caution">
    <text evidence="3">The sequence shown here is derived from an EMBL/GenBank/DDBJ whole genome shotgun (WGS) entry which is preliminary data.</text>
</comment>
<dbReference type="InterPro" id="IPR002104">
    <property type="entry name" value="Integrase_catalytic"/>
</dbReference>
<evidence type="ECO:0000259" key="2">
    <source>
        <dbReference type="PROSITE" id="PS51898"/>
    </source>
</evidence>
<protein>
    <recommendedName>
        <fullName evidence="2">Tyr recombinase domain-containing protein</fullName>
    </recommendedName>
</protein>
<dbReference type="GO" id="GO:0003677">
    <property type="term" value="F:DNA binding"/>
    <property type="evidence" value="ECO:0007669"/>
    <property type="project" value="InterPro"/>
</dbReference>
<dbReference type="InterPro" id="IPR046668">
    <property type="entry name" value="DUF6538"/>
</dbReference>
<feature type="domain" description="Tyr recombinase" evidence="2">
    <location>
        <begin position="245"/>
        <end position="420"/>
    </location>
</feature>
<name>A0A1S9P8S0_9SPHI</name>
<organism evidence="3 4">
    <name type="scientific">Mucilaginibacter pedocola</name>
    <dbReference type="NCBI Taxonomy" id="1792845"/>
    <lineage>
        <taxon>Bacteria</taxon>
        <taxon>Pseudomonadati</taxon>
        <taxon>Bacteroidota</taxon>
        <taxon>Sphingobacteriia</taxon>
        <taxon>Sphingobacteriales</taxon>
        <taxon>Sphingobacteriaceae</taxon>
        <taxon>Mucilaginibacter</taxon>
    </lineage>
</organism>
<dbReference type="STRING" id="1792845.BC343_14780"/>
<dbReference type="InterPro" id="IPR011010">
    <property type="entry name" value="DNA_brk_join_enz"/>
</dbReference>
<dbReference type="Pfam" id="PF20172">
    <property type="entry name" value="DUF6538"/>
    <property type="match status" value="1"/>
</dbReference>
<dbReference type="Proteomes" id="UP000189739">
    <property type="component" value="Unassembled WGS sequence"/>
</dbReference>
<dbReference type="PROSITE" id="PS51898">
    <property type="entry name" value="TYR_RECOMBINASE"/>
    <property type="match status" value="1"/>
</dbReference>
<evidence type="ECO:0000313" key="4">
    <source>
        <dbReference type="Proteomes" id="UP000189739"/>
    </source>
</evidence>
<dbReference type="OrthoDB" id="7222937at2"/>
<dbReference type="RefSeq" id="WP_078350660.1">
    <property type="nucleotide sequence ID" value="NZ_MBTF01000036.1"/>
</dbReference>
<dbReference type="InterPro" id="IPR013762">
    <property type="entry name" value="Integrase-like_cat_sf"/>
</dbReference>
<evidence type="ECO:0000256" key="1">
    <source>
        <dbReference type="ARBA" id="ARBA00023172"/>
    </source>
</evidence>